<sequence length="211" mass="23544">MNKLLLTFPLALIMLSGCGDPKDATESNFKKAAQAYLDTQYPHCYITVNFPFKSDVVSFNHLPEILHIMAGKGMVKETETSRKHIPASWAGKERDIVVNSYDLTEEGKKYYKPDAARNMKGEALGGFCFGRATVDTVDNFTEPSDALGQKISRVAFSYKVTDIPDWAGTPELLDLDRRLKEDMASGSVPLKKNGIFILTGKGWMHERLFGK</sequence>
<organism evidence="1 2">
    <name type="scientific">Serratia marcescens</name>
    <dbReference type="NCBI Taxonomy" id="615"/>
    <lineage>
        <taxon>Bacteria</taxon>
        <taxon>Pseudomonadati</taxon>
        <taxon>Pseudomonadota</taxon>
        <taxon>Gammaproteobacteria</taxon>
        <taxon>Enterobacterales</taxon>
        <taxon>Yersiniaceae</taxon>
        <taxon>Serratia</taxon>
    </lineage>
</organism>
<comment type="caution">
    <text evidence="1">The sequence shown here is derived from an EMBL/GenBank/DDBJ whole genome shotgun (WGS) entry which is preliminary data.</text>
</comment>
<reference evidence="1 2" key="2">
    <citation type="submission" date="2019-07" db="EMBL/GenBank/DDBJ databases">
        <title>Investigation of anaerobic lignin degradation for improved lignocellulosic biofuels.</title>
        <authorList>
            <person name="Deangelis K.PhD."/>
        </authorList>
    </citation>
    <scope>NUCLEOTIDE SEQUENCE [LARGE SCALE GENOMIC DNA]</scope>
    <source>
        <strain evidence="1 2">106R</strain>
    </source>
</reference>
<evidence type="ECO:0008006" key="3">
    <source>
        <dbReference type="Google" id="ProtNLM"/>
    </source>
</evidence>
<dbReference type="RefSeq" id="WP_141972673.1">
    <property type="nucleotide sequence ID" value="NZ_VFMJ01000001.1"/>
</dbReference>
<dbReference type="Proteomes" id="UP000320710">
    <property type="component" value="Unassembled WGS sequence"/>
</dbReference>
<proteinExistence type="predicted"/>
<dbReference type="AlphaFoldDB" id="A0AA46KAN8"/>
<evidence type="ECO:0000313" key="2">
    <source>
        <dbReference type="Proteomes" id="UP000320710"/>
    </source>
</evidence>
<evidence type="ECO:0000313" key="1">
    <source>
        <dbReference type="EMBL" id="TQI87574.1"/>
    </source>
</evidence>
<name>A0AA46KAN8_SERMA</name>
<reference evidence="1 2" key="1">
    <citation type="submission" date="2019-06" db="EMBL/GenBank/DDBJ databases">
        <authorList>
            <person name="Deangelis K."/>
            <person name="Huntemann M."/>
            <person name="Clum A."/>
            <person name="Pillay M."/>
            <person name="Palaniappan K."/>
            <person name="Varghese N."/>
            <person name="Mikhailova N."/>
            <person name="Stamatis D."/>
            <person name="Reddy T."/>
            <person name="Daum C."/>
            <person name="Shapiro N."/>
            <person name="Ivanova N."/>
            <person name="Kyrpides N."/>
            <person name="Woyke T."/>
        </authorList>
    </citation>
    <scope>NUCLEOTIDE SEQUENCE [LARGE SCALE GENOMIC DNA]</scope>
    <source>
        <strain evidence="1 2">106R</strain>
    </source>
</reference>
<dbReference type="EMBL" id="VFMJ01000001">
    <property type="protein sequence ID" value="TQI87574.1"/>
    <property type="molecule type" value="Genomic_DNA"/>
</dbReference>
<protein>
    <recommendedName>
        <fullName evidence="3">Lipoprotein</fullName>
    </recommendedName>
</protein>
<dbReference type="PROSITE" id="PS51257">
    <property type="entry name" value="PROKAR_LIPOPROTEIN"/>
    <property type="match status" value="1"/>
</dbReference>
<gene>
    <name evidence="1" type="ORF">FHU12_5273</name>
</gene>
<accession>A0AA46KAN8</accession>